<dbReference type="PANTHER" id="PTHR30121">
    <property type="entry name" value="UNCHARACTERIZED PROTEIN YJGR-RELATED"/>
    <property type="match status" value="1"/>
</dbReference>
<dbReference type="EMBL" id="JAYMYJ010000145">
    <property type="protein sequence ID" value="MEB4592943.1"/>
    <property type="molecule type" value="Genomic_DNA"/>
</dbReference>
<keyword evidence="4" id="KW-1185">Reference proteome</keyword>
<name>A0ABU6D2Q9_9GAMM</name>
<feature type="compositionally biased region" description="Basic and acidic residues" evidence="1">
    <location>
        <begin position="440"/>
        <end position="458"/>
    </location>
</feature>
<dbReference type="InterPro" id="IPR027417">
    <property type="entry name" value="P-loop_NTPase"/>
</dbReference>
<evidence type="ECO:0000256" key="1">
    <source>
        <dbReference type="SAM" id="MobiDB-lite"/>
    </source>
</evidence>
<dbReference type="SUPFAM" id="SSF52540">
    <property type="entry name" value="P-loop containing nucleoside triphosphate hydrolases"/>
    <property type="match status" value="1"/>
</dbReference>
<reference evidence="4" key="1">
    <citation type="submission" date="2023-07" db="EMBL/GenBank/DDBJ databases">
        <title>The carbon used by Thiothrix.</title>
        <authorList>
            <person name="Chen L."/>
        </authorList>
    </citation>
    <scope>NUCLEOTIDE SEQUENCE [LARGE SCALE GENOMIC DNA]</scope>
</reference>
<dbReference type="Gene3D" id="3.40.50.300">
    <property type="entry name" value="P-loop containing nucleotide triphosphate hydrolases"/>
    <property type="match status" value="2"/>
</dbReference>
<evidence type="ECO:0000313" key="4">
    <source>
        <dbReference type="Proteomes" id="UP001308005"/>
    </source>
</evidence>
<dbReference type="Proteomes" id="UP001308005">
    <property type="component" value="Unassembled WGS sequence"/>
</dbReference>
<proteinExistence type="predicted"/>
<feature type="region of interest" description="Disordered" evidence="1">
    <location>
        <begin position="440"/>
        <end position="460"/>
    </location>
</feature>
<dbReference type="RefSeq" id="WP_324697510.1">
    <property type="nucleotide sequence ID" value="NZ_JAYMYJ010000145.1"/>
</dbReference>
<comment type="caution">
    <text evidence="3">The sequence shown here is derived from an EMBL/GenBank/DDBJ whole genome shotgun (WGS) entry which is preliminary data.</text>
</comment>
<protein>
    <submittedName>
        <fullName evidence="3">Helicase HerA-like domain-containing protein</fullName>
    </submittedName>
</protein>
<dbReference type="InterPro" id="IPR051162">
    <property type="entry name" value="T4SS_component"/>
</dbReference>
<dbReference type="Pfam" id="PF05872">
    <property type="entry name" value="HerA_C"/>
    <property type="match status" value="1"/>
</dbReference>
<sequence length="500" mass="54555">MSEQTGILIGKGEEKVFLNPRFANRHGLIAGATGTGKTISLQILAEGFARIGVPVFMADIKGDLTGIAAAGTANPKVDERVQKIGIDGFKFASCPTIIWDLSGERGHPVRATISDMGPVLLARLLDLNDTQEGVLNIAFKFADDQGMLLLDLKDLRSILQYLGENSREFSNTYGNVSSASVGAIQRQLLVLEQQGADKFFGEPALDLWDFIRTGAGGYGNVNILAADRLINTPRLYSTFLLWLLAELFEDLPEVGDLDKPRLVFFFDEAHLLFDDAPKALVDKVEQVVKLIRSKGVGIYFITQNPLDIPDSVLGQLGNRIQHALRAFTPRDQKAVRTAADTFRQNPNLNTAETIMQMEVGEALVSVLEDKGIPSMVQRVLIRPPESRIGPLTEAERADLLRASPFAGRYDAMVDRESAYELLQKRAAAAAEEAAAIKAQAEADKEARRTARSRPREPDSLLDSIGETMLKNAVKAATSSAGRRIGTQLVRGILGSLFKGR</sequence>
<accession>A0ABU6D2Q9</accession>
<organism evidence="3 4">
    <name type="scientific">Candidatus Thiothrix phosphatis</name>
    <dbReference type="NCBI Taxonomy" id="3112415"/>
    <lineage>
        <taxon>Bacteria</taxon>
        <taxon>Pseudomonadati</taxon>
        <taxon>Pseudomonadota</taxon>
        <taxon>Gammaproteobacteria</taxon>
        <taxon>Thiotrichales</taxon>
        <taxon>Thiotrichaceae</taxon>
        <taxon>Thiothrix</taxon>
    </lineage>
</organism>
<evidence type="ECO:0000259" key="2">
    <source>
        <dbReference type="Pfam" id="PF05872"/>
    </source>
</evidence>
<dbReference type="PANTHER" id="PTHR30121:SF6">
    <property type="entry name" value="SLR6007 PROTEIN"/>
    <property type="match status" value="1"/>
</dbReference>
<gene>
    <name evidence="3" type="ORF">VSS37_18330</name>
</gene>
<evidence type="ECO:0000313" key="3">
    <source>
        <dbReference type="EMBL" id="MEB4592943.1"/>
    </source>
</evidence>
<feature type="domain" description="Helicase HerA-like C-terminal" evidence="2">
    <location>
        <begin position="11"/>
        <end position="496"/>
    </location>
</feature>
<dbReference type="InterPro" id="IPR033186">
    <property type="entry name" value="HerA_C"/>
</dbReference>